<dbReference type="InterPro" id="IPR002937">
    <property type="entry name" value="Amino_oxidase"/>
</dbReference>
<dbReference type="SMR" id="A0A1S3Z5F6"/>
<dbReference type="KEGG" id="nta:107783166"/>
<dbReference type="GO" id="GO:0016491">
    <property type="term" value="F:oxidoreductase activity"/>
    <property type="evidence" value="ECO:0007669"/>
    <property type="project" value="InterPro"/>
</dbReference>
<dbReference type="PaxDb" id="4097-A0A1S3Z5F6"/>
<dbReference type="OrthoDB" id="1227869at2759"/>
<evidence type="ECO:0000259" key="1">
    <source>
        <dbReference type="Pfam" id="PF01593"/>
    </source>
</evidence>
<evidence type="ECO:0000313" key="2">
    <source>
        <dbReference type="RefSeq" id="XP_016459626.1"/>
    </source>
</evidence>
<dbReference type="RefSeq" id="XP_016459626.1">
    <property type="nucleotide sequence ID" value="XM_016604140.1"/>
</dbReference>
<reference evidence="2" key="1">
    <citation type="submission" date="2025-08" db="UniProtKB">
        <authorList>
            <consortium name="RefSeq"/>
        </authorList>
    </citation>
    <scope>IDENTIFICATION</scope>
</reference>
<protein>
    <submittedName>
        <fullName evidence="2">Tryptophan 2-monooxygenase-like</fullName>
    </submittedName>
</protein>
<sequence length="236" mass="26358">MEISSMLEGGRHYEAREAWLAWLTEFGHFTFRAALVEIFTCGDSPPGGEVWGPDDFEAFGIIRLGCGRVSSLYQHLLFSTILGWIISGYEEDQYLSIGGIQLLQARMRIEIFQKSQGETRLCFDPVWGIAKQKGKFKVCLKDQQSLFFDRVILGGNAGAVSVETRLTGDKISFSYDGARAVDYSSTARNSALFMVTKQKFWVNADIPAMIWTDGLVRELCCIDIESPAGEGLVVFH</sequence>
<dbReference type="AlphaFoldDB" id="A0A1S3Z5F6"/>
<name>A0A1S3Z5F6_TOBAC</name>
<gene>
    <name evidence="2" type="primary">LOC107783166</name>
</gene>
<organism evidence="2">
    <name type="scientific">Nicotiana tabacum</name>
    <name type="common">Common tobacco</name>
    <dbReference type="NCBI Taxonomy" id="4097"/>
    <lineage>
        <taxon>Eukaryota</taxon>
        <taxon>Viridiplantae</taxon>
        <taxon>Streptophyta</taxon>
        <taxon>Embryophyta</taxon>
        <taxon>Tracheophyta</taxon>
        <taxon>Spermatophyta</taxon>
        <taxon>Magnoliopsida</taxon>
        <taxon>eudicotyledons</taxon>
        <taxon>Gunneridae</taxon>
        <taxon>Pentapetalae</taxon>
        <taxon>asterids</taxon>
        <taxon>lamiids</taxon>
        <taxon>Solanales</taxon>
        <taxon>Solanaceae</taxon>
        <taxon>Nicotianoideae</taxon>
        <taxon>Nicotianeae</taxon>
        <taxon>Nicotiana</taxon>
    </lineage>
</organism>
<accession>A0A1S3Z5F6</accession>
<dbReference type="Gene3D" id="1.10.405.40">
    <property type="match status" value="1"/>
</dbReference>
<dbReference type="Pfam" id="PF01593">
    <property type="entry name" value="Amino_oxidase"/>
    <property type="match status" value="1"/>
</dbReference>
<proteinExistence type="predicted"/>
<feature type="domain" description="Amine oxidase" evidence="1">
    <location>
        <begin position="7"/>
        <end position="234"/>
    </location>
</feature>